<feature type="transmembrane region" description="Helical" evidence="1">
    <location>
        <begin position="324"/>
        <end position="349"/>
    </location>
</feature>
<feature type="transmembrane region" description="Helical" evidence="1">
    <location>
        <begin position="409"/>
        <end position="431"/>
    </location>
</feature>
<dbReference type="Proteomes" id="UP000236584">
    <property type="component" value="Plasmid unnamed5"/>
</dbReference>
<accession>A0A2I8VS04</accession>
<keyword evidence="2" id="KW-0614">Plasmid</keyword>
<feature type="transmembrane region" description="Helical" evidence="1">
    <location>
        <begin position="437"/>
        <end position="457"/>
    </location>
</feature>
<dbReference type="RefSeq" id="WP_103428388.1">
    <property type="nucleotide sequence ID" value="NZ_CP026314.1"/>
</dbReference>
<evidence type="ECO:0000313" key="2">
    <source>
        <dbReference type="EMBL" id="AUV84710.1"/>
    </source>
</evidence>
<feature type="transmembrane region" description="Helical" evidence="1">
    <location>
        <begin position="282"/>
        <end position="303"/>
    </location>
</feature>
<keyword evidence="1" id="KW-0812">Transmembrane</keyword>
<feature type="transmembrane region" description="Helical" evidence="1">
    <location>
        <begin position="254"/>
        <end position="276"/>
    </location>
</feature>
<dbReference type="KEGG" id="srub:C2R22_24590"/>
<name>A0A2I8VS04_9EURY</name>
<dbReference type="GeneID" id="35595344"/>
<keyword evidence="1" id="KW-0472">Membrane</keyword>
<evidence type="ECO:0000256" key="1">
    <source>
        <dbReference type="SAM" id="Phobius"/>
    </source>
</evidence>
<keyword evidence="1" id="KW-1133">Transmembrane helix</keyword>
<keyword evidence="3" id="KW-1185">Reference proteome</keyword>
<feature type="transmembrane region" description="Helical" evidence="1">
    <location>
        <begin position="369"/>
        <end position="388"/>
    </location>
</feature>
<protein>
    <submittedName>
        <fullName evidence="2">Uncharacterized protein</fullName>
    </submittedName>
</protein>
<dbReference type="OrthoDB" id="386409at2157"/>
<feature type="transmembrane region" description="Helical" evidence="1">
    <location>
        <begin position="215"/>
        <end position="234"/>
    </location>
</feature>
<evidence type="ECO:0000313" key="3">
    <source>
        <dbReference type="Proteomes" id="UP000236584"/>
    </source>
</evidence>
<geneLocation type="plasmid" evidence="2 3">
    <name>unnamed5</name>
</geneLocation>
<gene>
    <name evidence="2" type="ORF">C2R22_24590</name>
</gene>
<dbReference type="AlphaFoldDB" id="A0A2I8VS04"/>
<organism evidence="2 3">
    <name type="scientific">Salinigranum rubrum</name>
    <dbReference type="NCBI Taxonomy" id="755307"/>
    <lineage>
        <taxon>Archaea</taxon>
        <taxon>Methanobacteriati</taxon>
        <taxon>Methanobacteriota</taxon>
        <taxon>Stenosarchaea group</taxon>
        <taxon>Halobacteria</taxon>
        <taxon>Halobacteriales</taxon>
        <taxon>Haloferacaceae</taxon>
        <taxon>Salinigranum</taxon>
    </lineage>
</organism>
<reference evidence="2 3" key="1">
    <citation type="submission" date="2018-01" db="EMBL/GenBank/DDBJ databases">
        <title>Complete genome sequence of Salinigranum rubrum GX10T, an extremely halophilic archaeon isolated from a marine solar saltern.</title>
        <authorList>
            <person name="Han S."/>
        </authorList>
    </citation>
    <scope>NUCLEOTIDE SEQUENCE [LARGE SCALE GENOMIC DNA]</scope>
    <source>
        <strain evidence="2 3">GX10</strain>
        <plasmid evidence="3">Plasmid unnamed5</plasmid>
    </source>
</reference>
<proteinExistence type="predicted"/>
<sequence>MQTELPLQIDVSAGGVGPAQTALALGLLAIFAVILAALAYRQQFIGLPEDRERHKRALLGQREDASPKTLRIDSPDDLAAMRTQIRALFDADAPAPDQERATVWSAVSEVRAALGLAWRGLVEDVPRLSIYLVEEALVIIVLGAVAVQSSYWFETLFTVEGGPITLQWVAEQAVDATMTLLTTGLDLLALFPFGDVLYALAVTLVIELSTLAYELWFVTGALLLLSAALIYYLAPRVPEDVSTRIIYSHTSAGVVALLTALVVWAMGVIPFVVFRAAGFEEIGAIVGFIAAGLVSLVLAYELGQRFIKRLKHIGRGHWYDRTTLAYLTVERGSMLLAAALVPIVVAYAAVALANGKLGVVISAFASGSLEIQAAVIGVVLVAVSAVVLQTREAWPEVRAAIRETLSRRAVRVALFGRAVPLGVVVLAYFLALNFTGSNVLLAGLVAVFAGVITRVSYELLQRARYRASLIESEVATASRVLVGAYEFEDASGSPVYYAEVNTTTVAHTDPDALTEAIIATARDLFERGECAPSVERQFADDLFRFGITSVDECERRLERTIYEDLVTDLREEGGMREVTAVEDDLDEYPESVWSRKLREWRIDGDLRQRKGFYVLNKSR</sequence>
<feature type="transmembrane region" description="Helical" evidence="1">
    <location>
        <begin position="187"/>
        <end position="209"/>
    </location>
</feature>
<feature type="transmembrane region" description="Helical" evidence="1">
    <location>
        <begin position="20"/>
        <end position="40"/>
    </location>
</feature>
<dbReference type="EMBL" id="CP026314">
    <property type="protein sequence ID" value="AUV84710.1"/>
    <property type="molecule type" value="Genomic_DNA"/>
</dbReference>